<evidence type="ECO:0000313" key="2">
    <source>
        <dbReference type="EMBL" id="KAK2822461.1"/>
    </source>
</evidence>
<comment type="caution">
    <text evidence="2">The sequence shown here is derived from an EMBL/GenBank/DDBJ whole genome shotgun (WGS) entry which is preliminary data.</text>
</comment>
<dbReference type="Proteomes" id="UP001187415">
    <property type="component" value="Unassembled WGS sequence"/>
</dbReference>
<evidence type="ECO:0000256" key="1">
    <source>
        <dbReference type="SAM" id="MobiDB-lite"/>
    </source>
</evidence>
<feature type="region of interest" description="Disordered" evidence="1">
    <location>
        <begin position="48"/>
        <end position="74"/>
    </location>
</feature>
<dbReference type="EMBL" id="JAUPFM010000018">
    <property type="protein sequence ID" value="KAK2822461.1"/>
    <property type="molecule type" value="Genomic_DNA"/>
</dbReference>
<keyword evidence="3" id="KW-1185">Reference proteome</keyword>
<evidence type="ECO:0000313" key="3">
    <source>
        <dbReference type="Proteomes" id="UP001187415"/>
    </source>
</evidence>
<proteinExistence type="predicted"/>
<protein>
    <submittedName>
        <fullName evidence="2">Uncharacterized protein</fullName>
    </submittedName>
</protein>
<gene>
    <name evidence="2" type="ORF">Q5P01_022526</name>
</gene>
<accession>A0AA88LR28</accession>
<sequence>MWTDGAPTCPEVEGEPGFNEIRGVALGAESPYRSAVCAAVWCGRHQFEPVSSDDWPTGADTETRPLTLGGKQAKLASSFRSESGNFTKAKRK</sequence>
<dbReference type="AlphaFoldDB" id="A0AA88LR28"/>
<name>A0AA88LR28_CHASR</name>
<reference evidence="2" key="1">
    <citation type="submission" date="2023-07" db="EMBL/GenBank/DDBJ databases">
        <title>Chromosome-level Genome Assembly of Striped Snakehead (Channa striata).</title>
        <authorList>
            <person name="Liu H."/>
        </authorList>
    </citation>
    <scope>NUCLEOTIDE SEQUENCE</scope>
    <source>
        <strain evidence="2">Gz</strain>
        <tissue evidence="2">Muscle</tissue>
    </source>
</reference>
<organism evidence="2 3">
    <name type="scientific">Channa striata</name>
    <name type="common">Snakehead murrel</name>
    <name type="synonym">Ophicephalus striatus</name>
    <dbReference type="NCBI Taxonomy" id="64152"/>
    <lineage>
        <taxon>Eukaryota</taxon>
        <taxon>Metazoa</taxon>
        <taxon>Chordata</taxon>
        <taxon>Craniata</taxon>
        <taxon>Vertebrata</taxon>
        <taxon>Euteleostomi</taxon>
        <taxon>Actinopterygii</taxon>
        <taxon>Neopterygii</taxon>
        <taxon>Teleostei</taxon>
        <taxon>Neoteleostei</taxon>
        <taxon>Acanthomorphata</taxon>
        <taxon>Anabantaria</taxon>
        <taxon>Anabantiformes</taxon>
        <taxon>Channoidei</taxon>
        <taxon>Channidae</taxon>
        <taxon>Channa</taxon>
    </lineage>
</organism>